<keyword evidence="4" id="KW-1185">Reference proteome</keyword>
<evidence type="ECO:0000256" key="1">
    <source>
        <dbReference type="SAM" id="Coils"/>
    </source>
</evidence>
<feature type="transmembrane region" description="Helical" evidence="2">
    <location>
        <begin position="135"/>
        <end position="159"/>
    </location>
</feature>
<sequence length="271" mass="30937">MVLDVGKQAADARTSLEQEFARRRAQLDEEVSREEAARSDRLQKRLAELSEQEELLSRRERELDDRSNTHARRELHRDLKAKIAQRADSLRVTPETTANRRPIHIAVIASMIFLSILVVYFSLQFGSLPQNSTAAQIIVTGLKPASMTLALLGLMAWYLRWMNRWFERYADAEFHLKQFELDIDRASWVVEAALEWKLSQDRPMPEHLLETISRNLFSKSEKDESADMHPADYLASAILGRASALNLKVPGGEISLTGRDLKKLQKDEAVA</sequence>
<gene>
    <name evidence="3" type="ORF">ATB98_02985</name>
</gene>
<accession>A0A178XVT2</accession>
<dbReference type="AlphaFoldDB" id="A0A178XVT2"/>
<protein>
    <submittedName>
        <fullName evidence="3">Uncharacterized protein</fullName>
    </submittedName>
</protein>
<name>A0A178XVT2_SINSA</name>
<feature type="transmembrane region" description="Helical" evidence="2">
    <location>
        <begin position="103"/>
        <end position="123"/>
    </location>
</feature>
<reference evidence="3 4" key="1">
    <citation type="submission" date="2015-11" db="EMBL/GenBank/DDBJ databases">
        <title>Ensifer anhuiense sp. nov., an effective nitrogen fixation bacterium with Glycine soja.</title>
        <authorList>
            <person name="Yan H."/>
            <person name="Chen W."/>
        </authorList>
    </citation>
    <scope>NUCLEOTIDE SEQUENCE [LARGE SCALE GENOMIC DNA]</scope>
    <source>
        <strain evidence="3 4">LMG 7837</strain>
    </source>
</reference>
<keyword evidence="2" id="KW-1133">Transmembrane helix</keyword>
<dbReference type="Proteomes" id="UP000078507">
    <property type="component" value="Unassembled WGS sequence"/>
</dbReference>
<organism evidence="3 4">
    <name type="scientific">Sinorhizobium saheli</name>
    <dbReference type="NCBI Taxonomy" id="36856"/>
    <lineage>
        <taxon>Bacteria</taxon>
        <taxon>Pseudomonadati</taxon>
        <taxon>Pseudomonadota</taxon>
        <taxon>Alphaproteobacteria</taxon>
        <taxon>Hyphomicrobiales</taxon>
        <taxon>Rhizobiaceae</taxon>
        <taxon>Sinorhizobium/Ensifer group</taxon>
        <taxon>Sinorhizobium</taxon>
    </lineage>
</organism>
<keyword evidence="2" id="KW-0812">Transmembrane</keyword>
<evidence type="ECO:0000256" key="2">
    <source>
        <dbReference type="SAM" id="Phobius"/>
    </source>
</evidence>
<keyword evidence="2" id="KW-0472">Membrane</keyword>
<keyword evidence="1" id="KW-0175">Coiled coil</keyword>
<evidence type="ECO:0000313" key="3">
    <source>
        <dbReference type="EMBL" id="OAP39274.1"/>
    </source>
</evidence>
<proteinExistence type="predicted"/>
<dbReference type="EMBL" id="LNQB01000092">
    <property type="protein sequence ID" value="OAP39274.1"/>
    <property type="molecule type" value="Genomic_DNA"/>
</dbReference>
<evidence type="ECO:0000313" key="4">
    <source>
        <dbReference type="Proteomes" id="UP000078507"/>
    </source>
</evidence>
<comment type="caution">
    <text evidence="3">The sequence shown here is derived from an EMBL/GenBank/DDBJ whole genome shotgun (WGS) entry which is preliminary data.</text>
</comment>
<feature type="coiled-coil region" evidence="1">
    <location>
        <begin position="32"/>
        <end position="66"/>
    </location>
</feature>